<organism evidence="3 4">
    <name type="scientific">Oryza sativa subsp. japonica</name>
    <name type="common">Rice</name>
    <dbReference type="NCBI Taxonomy" id="39947"/>
    <lineage>
        <taxon>Eukaryota</taxon>
        <taxon>Viridiplantae</taxon>
        <taxon>Streptophyta</taxon>
        <taxon>Embryophyta</taxon>
        <taxon>Tracheophyta</taxon>
        <taxon>Spermatophyta</taxon>
        <taxon>Magnoliopsida</taxon>
        <taxon>Liliopsida</taxon>
        <taxon>Poales</taxon>
        <taxon>Poaceae</taxon>
        <taxon>BOP clade</taxon>
        <taxon>Oryzoideae</taxon>
        <taxon>Oryzeae</taxon>
        <taxon>Oryzinae</taxon>
        <taxon>Oryza</taxon>
        <taxon>Oryza sativa</taxon>
    </lineage>
</organism>
<evidence type="ECO:0000313" key="4">
    <source>
        <dbReference type="Proteomes" id="UP000059680"/>
    </source>
</evidence>
<dbReference type="InParanoid" id="A0A0P0WLT7"/>
<proteinExistence type="predicted"/>
<feature type="signal peptide" evidence="2">
    <location>
        <begin position="1"/>
        <end position="24"/>
    </location>
</feature>
<dbReference type="EMBL" id="AP014961">
    <property type="protein sequence ID" value="BAS93790.1"/>
    <property type="molecule type" value="Genomic_DNA"/>
</dbReference>
<feature type="chain" id="PRO_5006056790" evidence="2">
    <location>
        <begin position="25"/>
        <end position="93"/>
    </location>
</feature>
<reference evidence="4" key="1">
    <citation type="journal article" date="2005" name="Nature">
        <title>The map-based sequence of the rice genome.</title>
        <authorList>
            <consortium name="International rice genome sequencing project (IRGSP)"/>
            <person name="Matsumoto T."/>
            <person name="Wu J."/>
            <person name="Kanamori H."/>
            <person name="Katayose Y."/>
            <person name="Fujisawa M."/>
            <person name="Namiki N."/>
            <person name="Mizuno H."/>
            <person name="Yamamoto K."/>
            <person name="Antonio B.A."/>
            <person name="Baba T."/>
            <person name="Sakata K."/>
            <person name="Nagamura Y."/>
            <person name="Aoki H."/>
            <person name="Arikawa K."/>
            <person name="Arita K."/>
            <person name="Bito T."/>
            <person name="Chiden Y."/>
            <person name="Fujitsuka N."/>
            <person name="Fukunaka R."/>
            <person name="Hamada M."/>
            <person name="Harada C."/>
            <person name="Hayashi A."/>
            <person name="Hijishita S."/>
            <person name="Honda M."/>
            <person name="Hosokawa S."/>
            <person name="Ichikawa Y."/>
            <person name="Idonuma A."/>
            <person name="Iijima M."/>
            <person name="Ikeda M."/>
            <person name="Ikeno M."/>
            <person name="Ito K."/>
            <person name="Ito S."/>
            <person name="Ito T."/>
            <person name="Ito Y."/>
            <person name="Ito Y."/>
            <person name="Iwabuchi A."/>
            <person name="Kamiya K."/>
            <person name="Karasawa W."/>
            <person name="Kurita K."/>
            <person name="Katagiri S."/>
            <person name="Kikuta A."/>
            <person name="Kobayashi H."/>
            <person name="Kobayashi N."/>
            <person name="Machita K."/>
            <person name="Maehara T."/>
            <person name="Masukawa M."/>
            <person name="Mizubayashi T."/>
            <person name="Mukai Y."/>
            <person name="Nagasaki H."/>
            <person name="Nagata Y."/>
            <person name="Naito S."/>
            <person name="Nakashima M."/>
            <person name="Nakama Y."/>
            <person name="Nakamichi Y."/>
            <person name="Nakamura M."/>
            <person name="Meguro A."/>
            <person name="Negishi M."/>
            <person name="Ohta I."/>
            <person name="Ohta T."/>
            <person name="Okamoto M."/>
            <person name="Ono N."/>
            <person name="Saji S."/>
            <person name="Sakaguchi M."/>
            <person name="Sakai K."/>
            <person name="Shibata M."/>
            <person name="Shimokawa T."/>
            <person name="Song J."/>
            <person name="Takazaki Y."/>
            <person name="Terasawa K."/>
            <person name="Tsugane M."/>
            <person name="Tsuji K."/>
            <person name="Ueda S."/>
            <person name="Waki K."/>
            <person name="Yamagata H."/>
            <person name="Yamamoto M."/>
            <person name="Yamamoto S."/>
            <person name="Yamane H."/>
            <person name="Yoshiki S."/>
            <person name="Yoshihara R."/>
            <person name="Yukawa K."/>
            <person name="Zhong H."/>
            <person name="Yano M."/>
            <person name="Yuan Q."/>
            <person name="Ouyang S."/>
            <person name="Liu J."/>
            <person name="Jones K.M."/>
            <person name="Gansberger K."/>
            <person name="Moffat K."/>
            <person name="Hill J."/>
            <person name="Bera J."/>
            <person name="Fadrosh D."/>
            <person name="Jin S."/>
            <person name="Johri S."/>
            <person name="Kim M."/>
            <person name="Overton L."/>
            <person name="Reardon M."/>
            <person name="Tsitrin T."/>
            <person name="Vuong H."/>
            <person name="Weaver B."/>
            <person name="Ciecko A."/>
            <person name="Tallon L."/>
            <person name="Jackson J."/>
            <person name="Pai G."/>
            <person name="Aken S.V."/>
            <person name="Utterback T."/>
            <person name="Reidmuller S."/>
            <person name="Feldblyum T."/>
            <person name="Hsiao J."/>
            <person name="Zismann V."/>
            <person name="Iobst S."/>
            <person name="de Vazeille A.R."/>
            <person name="Buell C.R."/>
            <person name="Ying K."/>
            <person name="Li Y."/>
            <person name="Lu T."/>
            <person name="Huang Y."/>
            <person name="Zhao Q."/>
            <person name="Feng Q."/>
            <person name="Zhang L."/>
            <person name="Zhu J."/>
            <person name="Weng Q."/>
            <person name="Mu J."/>
            <person name="Lu Y."/>
            <person name="Fan D."/>
            <person name="Liu Y."/>
            <person name="Guan J."/>
            <person name="Zhang Y."/>
            <person name="Yu S."/>
            <person name="Liu X."/>
            <person name="Zhang Y."/>
            <person name="Hong G."/>
            <person name="Han B."/>
            <person name="Choisne N."/>
            <person name="Demange N."/>
            <person name="Orjeda G."/>
            <person name="Samain S."/>
            <person name="Cattolico L."/>
            <person name="Pelletier E."/>
            <person name="Couloux A."/>
            <person name="Segurens B."/>
            <person name="Wincker P."/>
            <person name="D'Hont A."/>
            <person name="Scarpelli C."/>
            <person name="Weissenbach J."/>
            <person name="Salanoubat M."/>
            <person name="Quetier F."/>
            <person name="Yu Y."/>
            <person name="Kim H.R."/>
            <person name="Rambo T."/>
            <person name="Currie J."/>
            <person name="Collura K."/>
            <person name="Luo M."/>
            <person name="Yang T."/>
            <person name="Ammiraju J.S.S."/>
            <person name="Engler F."/>
            <person name="Soderlund C."/>
            <person name="Wing R.A."/>
            <person name="Palmer L.E."/>
            <person name="de la Bastide M."/>
            <person name="Spiegel L."/>
            <person name="Nascimento L."/>
            <person name="Zutavern T."/>
            <person name="O'Shaughnessy A."/>
            <person name="Dike S."/>
            <person name="Dedhia N."/>
            <person name="Preston R."/>
            <person name="Balija V."/>
            <person name="McCombie W.R."/>
            <person name="Chow T."/>
            <person name="Chen H."/>
            <person name="Chung M."/>
            <person name="Chen C."/>
            <person name="Shaw J."/>
            <person name="Wu H."/>
            <person name="Hsiao K."/>
            <person name="Chao Y."/>
            <person name="Chu M."/>
            <person name="Cheng C."/>
            <person name="Hour A."/>
            <person name="Lee P."/>
            <person name="Lin S."/>
            <person name="Lin Y."/>
            <person name="Liou J."/>
            <person name="Liu S."/>
            <person name="Hsing Y."/>
            <person name="Raghuvanshi S."/>
            <person name="Mohanty A."/>
            <person name="Bharti A.K."/>
            <person name="Gaur A."/>
            <person name="Gupta V."/>
            <person name="Kumar D."/>
            <person name="Ravi V."/>
            <person name="Vij S."/>
            <person name="Kapur A."/>
            <person name="Khurana P."/>
            <person name="Khurana P."/>
            <person name="Khurana J.P."/>
            <person name="Tyagi A.K."/>
            <person name="Gaikwad K."/>
            <person name="Singh A."/>
            <person name="Dalal V."/>
            <person name="Srivastava S."/>
            <person name="Dixit A."/>
            <person name="Pal A.K."/>
            <person name="Ghazi I.A."/>
            <person name="Yadav M."/>
            <person name="Pandit A."/>
            <person name="Bhargava A."/>
            <person name="Sureshbabu K."/>
            <person name="Batra K."/>
            <person name="Sharma T.R."/>
            <person name="Mohapatra T."/>
            <person name="Singh N.K."/>
            <person name="Messing J."/>
            <person name="Nelson A.B."/>
            <person name="Fuks G."/>
            <person name="Kavchok S."/>
            <person name="Keizer G."/>
            <person name="Linton E."/>
            <person name="Llaca V."/>
            <person name="Song R."/>
            <person name="Tanyolac B."/>
            <person name="Young S."/>
            <person name="Ho-Il K."/>
            <person name="Hahn J.H."/>
            <person name="Sangsakoo G."/>
            <person name="Vanavichit A."/>
            <person name="de Mattos Luiz.A.T."/>
            <person name="Zimmer P.D."/>
            <person name="Malone G."/>
            <person name="Dellagostin O."/>
            <person name="de Oliveira A.C."/>
            <person name="Bevan M."/>
            <person name="Bancroft I."/>
            <person name="Minx P."/>
            <person name="Cordum H."/>
            <person name="Wilson R."/>
            <person name="Cheng Z."/>
            <person name="Jin W."/>
            <person name="Jiang J."/>
            <person name="Leong S.A."/>
            <person name="Iwama H."/>
            <person name="Gojobori T."/>
            <person name="Itoh T."/>
            <person name="Niimura Y."/>
            <person name="Fujii Y."/>
            <person name="Habara T."/>
            <person name="Sakai H."/>
            <person name="Sato Y."/>
            <person name="Wilson G."/>
            <person name="Kumar K."/>
            <person name="McCouch S."/>
            <person name="Juretic N."/>
            <person name="Hoen D."/>
            <person name="Wright S."/>
            <person name="Bruskiewich R."/>
            <person name="Bureau T."/>
            <person name="Miyao A."/>
            <person name="Hirochika H."/>
            <person name="Nishikawa T."/>
            <person name="Kadowaki K."/>
            <person name="Sugiura M."/>
            <person name="Burr B."/>
            <person name="Sasaki T."/>
        </authorList>
    </citation>
    <scope>NUCLEOTIDE SEQUENCE [LARGE SCALE GENOMIC DNA]</scope>
    <source>
        <strain evidence="4">cv. Nipponbare</strain>
    </source>
</reference>
<feature type="compositionally biased region" description="Polar residues" evidence="1">
    <location>
        <begin position="58"/>
        <end position="70"/>
    </location>
</feature>
<dbReference type="Proteomes" id="UP000059680">
    <property type="component" value="Chromosome 5"/>
</dbReference>
<protein>
    <submittedName>
        <fullName evidence="3">Os05g0383750 protein</fullName>
    </submittedName>
</protein>
<evidence type="ECO:0000313" key="3">
    <source>
        <dbReference type="EMBL" id="BAS93790.1"/>
    </source>
</evidence>
<feature type="region of interest" description="Disordered" evidence="1">
    <location>
        <begin position="56"/>
        <end position="93"/>
    </location>
</feature>
<dbReference type="STRING" id="39947.A0A0P0WLT7"/>
<keyword evidence="4" id="KW-1185">Reference proteome</keyword>
<keyword evidence="2" id="KW-0732">Signal</keyword>
<evidence type="ECO:0000256" key="2">
    <source>
        <dbReference type="SAM" id="SignalP"/>
    </source>
</evidence>
<gene>
    <name evidence="3" type="ordered locus">Os05g0383750</name>
    <name evidence="3" type="ORF">OSNPB_050383750</name>
</gene>
<evidence type="ECO:0000256" key="1">
    <source>
        <dbReference type="SAM" id="MobiDB-lite"/>
    </source>
</evidence>
<accession>A0A0P0WLT7</accession>
<sequence length="93" mass="9611">MAGRAPAVAIAFLVLVVMPGMASAGKIPRFLVSPKTGKALRDFFKNHAKDVVGLLPTGSPSSSQGATAQITAAAMPRARRRRGVPATPRPPPP</sequence>
<reference evidence="3 4" key="3">
    <citation type="journal article" date="2013" name="Rice">
        <title>Improvement of the Oryza sativa Nipponbare reference genome using next generation sequence and optical map data.</title>
        <authorList>
            <person name="Kawahara Y."/>
            <person name="de la Bastide M."/>
            <person name="Hamilton J.P."/>
            <person name="Kanamori H."/>
            <person name="McCombie W.R."/>
            <person name="Ouyang S."/>
            <person name="Schwartz D.C."/>
            <person name="Tanaka T."/>
            <person name="Wu J."/>
            <person name="Zhou S."/>
            <person name="Childs K.L."/>
            <person name="Davidson R.M."/>
            <person name="Lin H."/>
            <person name="Quesada-Ocampo L."/>
            <person name="Vaillancourt B."/>
            <person name="Sakai H."/>
            <person name="Lee S.S."/>
            <person name="Kim J."/>
            <person name="Numa H."/>
            <person name="Itoh T."/>
            <person name="Buell C.R."/>
            <person name="Matsumoto T."/>
        </authorList>
    </citation>
    <scope>NUCLEOTIDE SEQUENCE [LARGE SCALE GENOMIC DNA]</scope>
    <source>
        <strain evidence="4">cv. Nipponbare</strain>
    </source>
</reference>
<reference evidence="3 4" key="2">
    <citation type="journal article" date="2013" name="Plant Cell Physiol.">
        <title>Rice Annotation Project Database (RAP-DB): an integrative and interactive database for rice genomics.</title>
        <authorList>
            <person name="Sakai H."/>
            <person name="Lee S.S."/>
            <person name="Tanaka T."/>
            <person name="Numa H."/>
            <person name="Kim J."/>
            <person name="Kawahara Y."/>
            <person name="Wakimoto H."/>
            <person name="Yang C.C."/>
            <person name="Iwamoto M."/>
            <person name="Abe T."/>
            <person name="Yamada Y."/>
            <person name="Muto A."/>
            <person name="Inokuchi H."/>
            <person name="Ikemura T."/>
            <person name="Matsumoto T."/>
            <person name="Sasaki T."/>
            <person name="Itoh T."/>
        </authorList>
    </citation>
    <scope>NUCLEOTIDE SEQUENCE [LARGE SCALE GENOMIC DNA]</scope>
    <source>
        <strain evidence="4">cv. Nipponbare</strain>
    </source>
</reference>
<dbReference type="AlphaFoldDB" id="A0A0P0WLT7"/>
<dbReference type="PaxDb" id="39947-A0A0P0WLT7"/>
<name>A0A0P0WLT7_ORYSJ</name>